<reference evidence="3" key="1">
    <citation type="submission" date="2025-08" db="UniProtKB">
        <authorList>
            <consortium name="RefSeq"/>
        </authorList>
    </citation>
    <scope>IDENTIFICATION</scope>
    <source>
        <strain evidence="3">Ishihara</strain>
        <tissue evidence="3">Whole body</tissue>
    </source>
</reference>
<protein>
    <submittedName>
        <fullName evidence="3">Uncharacterized protein LOC111362932</fullName>
    </submittedName>
</protein>
<gene>
    <name evidence="3" type="primary">LOC111362932</name>
</gene>
<dbReference type="RefSeq" id="XP_022835474.1">
    <property type="nucleotide sequence ID" value="XM_022979706.1"/>
</dbReference>
<name>A0A9J7EVA7_SPOLT</name>
<accession>A0A9J7EVA7</accession>
<dbReference type="KEGG" id="sliu:111362932"/>
<dbReference type="AlphaFoldDB" id="A0A9J7EVA7"/>
<evidence type="ECO:0000313" key="3">
    <source>
        <dbReference type="RefSeq" id="XP_022835474.1"/>
    </source>
</evidence>
<evidence type="ECO:0000256" key="1">
    <source>
        <dbReference type="SAM" id="MobiDB-lite"/>
    </source>
</evidence>
<evidence type="ECO:0000313" key="2">
    <source>
        <dbReference type="Proteomes" id="UP000301870"/>
    </source>
</evidence>
<organism evidence="2 3">
    <name type="scientific">Spodoptera litura</name>
    <name type="common">Asian cotton leafworm</name>
    <dbReference type="NCBI Taxonomy" id="69820"/>
    <lineage>
        <taxon>Eukaryota</taxon>
        <taxon>Metazoa</taxon>
        <taxon>Ecdysozoa</taxon>
        <taxon>Arthropoda</taxon>
        <taxon>Hexapoda</taxon>
        <taxon>Insecta</taxon>
        <taxon>Pterygota</taxon>
        <taxon>Neoptera</taxon>
        <taxon>Endopterygota</taxon>
        <taxon>Lepidoptera</taxon>
        <taxon>Glossata</taxon>
        <taxon>Ditrysia</taxon>
        <taxon>Noctuoidea</taxon>
        <taxon>Noctuidae</taxon>
        <taxon>Amphipyrinae</taxon>
        <taxon>Spodoptera</taxon>
    </lineage>
</organism>
<feature type="compositionally biased region" description="Low complexity" evidence="1">
    <location>
        <begin position="228"/>
        <end position="254"/>
    </location>
</feature>
<dbReference type="Proteomes" id="UP000301870">
    <property type="component" value="Unplaced"/>
</dbReference>
<proteinExistence type="predicted"/>
<dbReference type="OrthoDB" id="8121249at2759"/>
<dbReference type="GeneID" id="111362932"/>
<dbReference type="Gene3D" id="3.30.70.1820">
    <property type="entry name" value="L1 transposable element, RRM domain"/>
    <property type="match status" value="1"/>
</dbReference>
<sequence>MASAEGPIAALTREFSERMAKFEAEYLNKTPNTAAPDGTPSLAPDYLEFKKFIFDTLECLQQQMETYGREIDAQEMRSRRKILLVHGVPEQVKEDTQLMVTEVIQNRLDLKTFTASSISRCHRVGSRARNSGHRPILLKVRDVNIRDTVWHSKTKLKGSGITLSEFLTKTRHQVFMAAREKFGVANCWTERGYIFVLGPNGKKHRIVSHRELSAIGEPASNSVPCPAPASERCPAPASSRSPAAVASKASSAGPRRARAAIRK</sequence>
<keyword evidence="2" id="KW-1185">Reference proteome</keyword>
<feature type="region of interest" description="Disordered" evidence="1">
    <location>
        <begin position="217"/>
        <end position="263"/>
    </location>
</feature>